<accession>N1MPX9</accession>
<comment type="caution">
    <text evidence="1">The sequence shown here is derived from an EMBL/GenBank/DDBJ whole genome shotgun (WGS) entry which is preliminary data.</text>
</comment>
<evidence type="ECO:0000313" key="2">
    <source>
        <dbReference type="Proteomes" id="UP000013201"/>
    </source>
</evidence>
<proteinExistence type="predicted"/>
<sequence>MRIYFQLPRQPEKTQQKYSQGAAIIVAAGENISRSDCIRSRPFDQKGEDKLRHTNAHLSISLIALAAATRSAVRSA</sequence>
<reference evidence="1 2" key="1">
    <citation type="submission" date="2013-03" db="EMBL/GenBank/DDBJ databases">
        <authorList>
            <person name="Le V."/>
        </authorList>
    </citation>
    <scope>NUCLEOTIDE SEQUENCE [LARGE SCALE GENOMIC DNA]</scope>
    <source>
        <strain evidence="1 2">BiD32</strain>
    </source>
</reference>
<reference evidence="2" key="2">
    <citation type="submission" date="2013-04" db="EMBL/GenBank/DDBJ databases">
        <title>Bisphenol A degrading Sphingobium sp. strain BiD32.</title>
        <authorList>
            <person name="Nielsen J.L."/>
            <person name="Zhou N.A."/>
            <person name="Kjeldal H."/>
        </authorList>
    </citation>
    <scope>NUCLEOTIDE SEQUENCE [LARGE SCALE GENOMIC DNA]</scope>
    <source>
        <strain evidence="2">BiD32</strain>
    </source>
</reference>
<dbReference type="Proteomes" id="UP000013201">
    <property type="component" value="Unassembled WGS sequence"/>
</dbReference>
<protein>
    <submittedName>
        <fullName evidence="1">Uncharacterized protein</fullName>
    </submittedName>
</protein>
<dbReference type="EMBL" id="CAVK010000183">
    <property type="protein sequence ID" value="CCW19275.1"/>
    <property type="molecule type" value="Genomic_DNA"/>
</dbReference>
<evidence type="ECO:0000313" key="1">
    <source>
        <dbReference type="EMBL" id="CCW19275.1"/>
    </source>
</evidence>
<name>N1MPX9_9SPHN</name>
<gene>
    <name evidence="1" type="ORF">EBBID32_36410</name>
</gene>
<keyword evidence="2" id="KW-1185">Reference proteome</keyword>
<organism evidence="1 2">
    <name type="scientific">Sphingobium indicum BiD32</name>
    <dbReference type="NCBI Taxonomy" id="1301087"/>
    <lineage>
        <taxon>Bacteria</taxon>
        <taxon>Pseudomonadati</taxon>
        <taxon>Pseudomonadota</taxon>
        <taxon>Alphaproteobacteria</taxon>
        <taxon>Sphingomonadales</taxon>
        <taxon>Sphingomonadaceae</taxon>
        <taxon>Sphingobium</taxon>
    </lineage>
</organism>
<dbReference type="AlphaFoldDB" id="N1MPX9"/>